<reference evidence="3" key="1">
    <citation type="submission" date="2017-07" db="EMBL/GenBank/DDBJ databases">
        <title>Taro Niue Genome Assembly and Annotation.</title>
        <authorList>
            <person name="Atibalentja N."/>
            <person name="Keating K."/>
            <person name="Fields C.J."/>
        </authorList>
    </citation>
    <scope>NUCLEOTIDE SEQUENCE</scope>
    <source>
        <strain evidence="3">Niue_2</strain>
        <tissue evidence="3">Leaf</tissue>
    </source>
</reference>
<keyword evidence="1" id="KW-0175">Coiled coil</keyword>
<feature type="region of interest" description="Disordered" evidence="2">
    <location>
        <begin position="117"/>
        <end position="185"/>
    </location>
</feature>
<protein>
    <submittedName>
        <fullName evidence="3">Uncharacterized protein</fullName>
    </submittedName>
</protein>
<comment type="caution">
    <text evidence="3">The sequence shown here is derived from an EMBL/GenBank/DDBJ whole genome shotgun (WGS) entry which is preliminary data.</text>
</comment>
<feature type="compositionally biased region" description="Basic residues" evidence="2">
    <location>
        <begin position="14"/>
        <end position="27"/>
    </location>
</feature>
<proteinExistence type="predicted"/>
<feature type="coiled-coil region" evidence="1">
    <location>
        <begin position="898"/>
        <end position="939"/>
    </location>
</feature>
<feature type="region of interest" description="Disordered" evidence="2">
    <location>
        <begin position="1"/>
        <end position="87"/>
    </location>
</feature>
<dbReference type="Gene3D" id="1.10.287.1490">
    <property type="match status" value="1"/>
</dbReference>
<dbReference type="PANTHER" id="PTHR43939">
    <property type="entry name" value="COILED-COIL DOMAIN-CONTAINING PROTEIN 158"/>
    <property type="match status" value="1"/>
</dbReference>
<feature type="region of interest" description="Disordered" evidence="2">
    <location>
        <begin position="314"/>
        <end position="359"/>
    </location>
</feature>
<evidence type="ECO:0000313" key="4">
    <source>
        <dbReference type="Proteomes" id="UP000652761"/>
    </source>
</evidence>
<sequence>MEKGKNRTDLLAAGRKKLQQFRQKKDHKPTSTSSSSHGKSSQKPGEQNEGGDAESASHDSSVDTESTKASQPVDAVEADAATGDQGVLPVTKLLVTLAGGGSVGTVVEEEMQAESLASNLAGEASGKVGELQDSGDPPDLLSGDRGSGPCQTSGQDADCSGLEQCDRSVDNSSEVGTSGNGHEAGMSMPIEVKEDIPRAAGPSLEAGEVEDPLPLPAEGADKVDDNISMSEVRLNEDAAVTCQGIGIEQEMFQTLTIENQNDELLFASGTAVRDAGKTDEGTVACGKLGFGQVADATQLPKETTDKVDLAIVHGEGTSDDERLDSRPAAQVSKRENEESIVPEDREGSDKFSQDGTEERDPYRLSIVVEEEYIREDMRGNPVLVREDVKESFSGEGSSVMKLRSSIPRAFTSNMEDTMEILKRHLYLANVIKDFLQLQLTEQIDKQVEIDLKFSDDVSRLQNLLHEAQEKSSGIHEELDQCKNDLQVMFSNNNDLEIQCLSARSEIEGLNAQVVELHNELELSQNDYKKLSAELADCKNVVGTSQIENSNLTAKILSGKEKIQKLEAEKEQSTVQIEDLTTRTCEMQNDLELSQKESMKLSAELADFKGLMMALQAENSTLTLQILSGTEDMNKLKAENDVVVNENKMLVSSLSEQKDQLAIALEKVAELEGDFKETMVSVEKLTEENAYLLSYLDIHKSKVKELENDFQELLAHAQEFGECAKDYIAGSIVSNNVTGDSHISHGTCAGKVVDKAYNLVDPSLARRPSVQVEENDPNEPAVLRILRGHFVEAEEMLQNLEKAILGMHAHHVALSKPGGRPVNSGVSKLIQAFESKTRPDTTASDDMALVEGEKLAESDSFNFTKEHLCSLKANLKQMAVDAEMIKVLSNEEHDSMCIAKKFEVECESLKFQNNELQRTIDELGIQLTDYKLSLDNLQSKLESTWHDADEMSRRLLDQVESMQKEVNVMEGTLGKEMNMMKNVISESSQKLDAHTGPLLDGSLDTNFHITASVNAVTKLIEELQEKLEAACLDRDKSYNSYDELYKNYACLSESHESTNRILSQTHGSFAKLIRDFSGDMEKPVPDTFENAVDVKAEELQQLSPGDFEILTEQFSKLLNGKSLLHSVKGELESELALRNQDIEELKEQCTILAKSLQESNFTMEELKEHRATLAKSLQESNSTIDELQSLLTKRDQDFDELSRACVSLVQEVGNWEMNKSQFLAPELVGNVEIIAKSDKMEIGSIKQLLVHFGTLVASLLQMYGEAAEQLNLSRNYLQEIILHSEQDHSHLEPLHLFIKQNIIPRVSELLEFKEKVNLLTSKDAQQENELQILKDSLSRVEEALQNSRSELNSKVSELEQSEQRLSSVREKLSIAVSKGKGLIVQRDSLKQTLMEKTSELEMCLQELQSKEARLFDLETKLKSSEADRVEALESELSYIRNSATAFRDSFLQKDSILQKIEEVMEELDLPEDFHSKDIVEKVDWLAKFATESTSFQSTDWEQKNSLGGSQADPGPVGTDTKWKDSLQSVSSPGQDDLKRKYEELLNRFYGLAEQNDMLEQSLMERNDLVRRWEKVLDRIDMPLQLKCLEPEDRLEWLGRKLLEVQQDRDSLLTKIDNVEISTESLLSDLEASQKKISELNAAFDTIRRENEFLSENLAKLRSEHFQVLDRAAQNELEKDDLLKEIAGLQEKLADLDQALVTMRHENESLSGNMANLRSEHLELLGRAAQNELEKDDLQKEIADLQEKLAEKSDCKACTEILTEMKKLHDLIGEALPYHDKPDTSSSDRSINCLESSLRKLVDNYTTFSLERNVIPHDSSGVCNNMMLEDDNLKQLLGDKEQTLMALKVELDEVSHNLAVAKGERDTIIERCNMHVSEMEALAVQRNTLQQEREIAVDKYQSLVSDLEAMIKQRDLLQDQLKQEEQRSASMREKLNVAVRKGKGLVQQRDSLKQTIEEMKTELDHLQKELNQRVEILQSENNLLRSTLAESENTLLERSQTLNSLFNALYSIDLGADTDIIDPIQRLQYIGKLINDMRTAVASFENEAIKSKKAAELLVAELNEVQEGAENLQDDLVKAEAELAQYSREKVIVEGERRNAVSHLEQLMIAHNEEKKTHLGSIIRLRDDIFGLRKSSVGLSKMLANVLSRDVDLLCSMKLSVESIMKLVDDTNSVFRPLLAPTDLLSDVILSEDATFSADGVSETDISGGVDGGVITEYIQVAGHSLYECGREFSVLKEKLLEHSFTINEQFKALCEMVEVTQSRIASRELSSDSLKRDIAHFEMIIKNKENELNLTYRNITLLHQACRKSILELENRKAQVVGKSGASLTLPSWVHEEGHVDAQTSFSEDFIRTVADSLLTTVKGSSNILEEVVEERQKELKATMLDFQRELQEKDMQQNRICAELVSQIREAEAVAKKFSVDLDSAKLQVEKLESQIKEMEDHQKVSEVRFNELKSLEASAKEYEQRIKSLMDSLTAKDQEIEGLIQALDEEESQMEGLQSRNQELEQVVRQNNLALENLEASRAKALAKLSTTLSRFDELHRLSESLVSEIENLQSQIQEQDSEISFLRQEVARCTNDVLAKQEGSKKVLSDLHEVQTWMDTMVLRLGGHKLDIDNQNGNQIHSYIKYLDKQIPSVIAELEDLRIVVQNKDALLDIEKGRVNELSHRAEVLEVSLREKESQVAPSGGSTEPGQPLTVNSPDSLEVEPMINKRSALGSTVSHARSGRRVNTDHIAVAIDLEQDNSTLDDEDDDKAHGFKSLTTSKIVPRATRPIADRIDGLWVSIERLLMRQPSLRLGLILYWVVVHALLAASI</sequence>
<feature type="coiled-coil region" evidence="1">
    <location>
        <begin position="1322"/>
        <end position="1426"/>
    </location>
</feature>
<feature type="coiled-coil region" evidence="1">
    <location>
        <begin position="1842"/>
        <end position="1992"/>
    </location>
</feature>
<feature type="coiled-coil region" evidence="1">
    <location>
        <begin position="1628"/>
        <end position="1753"/>
    </location>
</feature>
<feature type="compositionally biased region" description="Polar residues" evidence="2">
    <location>
        <begin position="1498"/>
        <end position="1507"/>
    </location>
</feature>
<feature type="compositionally biased region" description="Low complexity" evidence="2">
    <location>
        <begin position="30"/>
        <end position="45"/>
    </location>
</feature>
<dbReference type="Proteomes" id="UP000652761">
    <property type="component" value="Unassembled WGS sequence"/>
</dbReference>
<keyword evidence="4" id="KW-1185">Reference proteome</keyword>
<feature type="coiled-coil region" evidence="1">
    <location>
        <begin position="492"/>
        <end position="582"/>
    </location>
</feature>
<feature type="coiled-coil region" evidence="1">
    <location>
        <begin position="653"/>
        <end position="715"/>
    </location>
</feature>
<feature type="coiled-coil region" evidence="1">
    <location>
        <begin position="2415"/>
        <end position="2578"/>
    </location>
</feature>
<evidence type="ECO:0000313" key="3">
    <source>
        <dbReference type="EMBL" id="MQL83523.1"/>
    </source>
</evidence>
<gene>
    <name evidence="3" type="ORF">Taro_016014</name>
</gene>
<feature type="region of interest" description="Disordered" evidence="2">
    <location>
        <begin position="1498"/>
        <end position="1533"/>
    </location>
</feature>
<feature type="compositionally biased region" description="Basic and acidic residues" evidence="2">
    <location>
        <begin position="332"/>
        <end position="359"/>
    </location>
</feature>
<feature type="compositionally biased region" description="Polar residues" evidence="2">
    <location>
        <begin position="2682"/>
        <end position="2699"/>
    </location>
</feature>
<feature type="coiled-coil region" evidence="1">
    <location>
        <begin position="2053"/>
        <end position="2094"/>
    </location>
</feature>
<evidence type="ECO:0000256" key="1">
    <source>
        <dbReference type="SAM" id="Coils"/>
    </source>
</evidence>
<evidence type="ECO:0000256" key="2">
    <source>
        <dbReference type="SAM" id="MobiDB-lite"/>
    </source>
</evidence>
<feature type="region of interest" description="Disordered" evidence="2">
    <location>
        <begin position="2676"/>
        <end position="2699"/>
    </location>
</feature>
<name>A0A843URP8_COLES</name>
<organism evidence="3 4">
    <name type="scientific">Colocasia esculenta</name>
    <name type="common">Wild taro</name>
    <name type="synonym">Arum esculentum</name>
    <dbReference type="NCBI Taxonomy" id="4460"/>
    <lineage>
        <taxon>Eukaryota</taxon>
        <taxon>Viridiplantae</taxon>
        <taxon>Streptophyta</taxon>
        <taxon>Embryophyta</taxon>
        <taxon>Tracheophyta</taxon>
        <taxon>Spermatophyta</taxon>
        <taxon>Magnoliopsida</taxon>
        <taxon>Liliopsida</taxon>
        <taxon>Araceae</taxon>
        <taxon>Aroideae</taxon>
        <taxon>Colocasieae</taxon>
        <taxon>Colocasia</taxon>
    </lineage>
</organism>
<dbReference type="EMBL" id="NMUH01000700">
    <property type="protein sequence ID" value="MQL83523.1"/>
    <property type="molecule type" value="Genomic_DNA"/>
</dbReference>
<dbReference type="PANTHER" id="PTHR43939:SF50">
    <property type="entry name" value="NUCLEOPORIN"/>
    <property type="match status" value="1"/>
</dbReference>
<dbReference type="OrthoDB" id="649641at2759"/>
<accession>A0A843URP8</accession>